<organism evidence="4 5">
    <name type="scientific">Alkalicoccus luteus</name>
    <dbReference type="NCBI Taxonomy" id="1237094"/>
    <lineage>
        <taxon>Bacteria</taxon>
        <taxon>Bacillati</taxon>
        <taxon>Bacillota</taxon>
        <taxon>Bacilli</taxon>
        <taxon>Bacillales</taxon>
        <taxon>Bacillaceae</taxon>
        <taxon>Alkalicoccus</taxon>
    </lineage>
</organism>
<sequence length="266" mass="29299">MKETASEKVSGKRVIQTYEGGVRTEKEDEIALEAPVTIHVNGDEFATLLCTPSYMEDMAYGFLLSEGVIRSADDVTRLDISEEKGIVHADVKEMLPLDRLGVSKRVIGSCCGKSRQFYFENDRRTAKTVSSPVRIRPEQIIRLMKEMQDGSADFHATGGLHNVGLATADELLVTRSDIGRHNGLDKLFGYSVRHRISLKDKVIVFSGRLSSEVLLKVSKIGAGVVLSKSAPTSLALDLADDLGITAVGFIRRDRFNVYTHAERIEG</sequence>
<dbReference type="InterPro" id="IPR003786">
    <property type="entry name" value="FdhD"/>
</dbReference>
<dbReference type="HAMAP" id="MF_00187">
    <property type="entry name" value="FdhD"/>
    <property type="match status" value="1"/>
</dbReference>
<feature type="binding site" evidence="3">
    <location>
        <begin position="249"/>
        <end position="254"/>
    </location>
    <ligand>
        <name>Mo-bis(molybdopterin guanine dinucleotide)</name>
        <dbReference type="ChEBI" id="CHEBI:60539"/>
    </ligand>
</feature>
<dbReference type="EMBL" id="JAATHJ010000018">
    <property type="protein sequence ID" value="NJP38251.1"/>
    <property type="molecule type" value="Genomic_DNA"/>
</dbReference>
<reference evidence="4 5" key="1">
    <citation type="submission" date="2020-03" db="EMBL/GenBank/DDBJ databases">
        <title>Assessment of the enzymatic potential of alkaline-tolerant lipase obtained from Bacillus luteus H11 (technogenic soil) for the bioremediation of saline soils contaminated with petroleum substances.</title>
        <authorList>
            <person name="Kalwasinska A."/>
        </authorList>
    </citation>
    <scope>NUCLEOTIDE SEQUENCE [LARGE SCALE GENOMIC DNA]</scope>
    <source>
        <strain evidence="4 5">H11</strain>
    </source>
</reference>
<dbReference type="PANTHER" id="PTHR30592:SF1">
    <property type="entry name" value="SULFUR CARRIER PROTEIN FDHD"/>
    <property type="match status" value="1"/>
</dbReference>
<dbReference type="InterPro" id="IPR016193">
    <property type="entry name" value="Cytidine_deaminase-like"/>
</dbReference>
<keyword evidence="2 3" id="KW-0501">Molybdenum cofactor biosynthesis</keyword>
<protein>
    <recommendedName>
        <fullName evidence="3">Sulfur carrier protein FdhD</fullName>
    </recommendedName>
</protein>
<dbReference type="PIRSF" id="PIRSF015626">
    <property type="entry name" value="FdhD"/>
    <property type="match status" value="1"/>
</dbReference>
<keyword evidence="5" id="KW-1185">Reference proteome</keyword>
<comment type="similarity">
    <text evidence="3">Belongs to the FdhD family.</text>
</comment>
<proteinExistence type="inferred from homology"/>
<dbReference type="NCBIfam" id="TIGR00129">
    <property type="entry name" value="fdhD_narQ"/>
    <property type="match status" value="1"/>
</dbReference>
<dbReference type="Gene3D" id="3.10.20.10">
    <property type="match status" value="1"/>
</dbReference>
<dbReference type="GO" id="GO:0005737">
    <property type="term" value="C:cytoplasm"/>
    <property type="evidence" value="ECO:0007669"/>
    <property type="project" value="UniProtKB-SubCell"/>
</dbReference>
<dbReference type="GO" id="GO:0097163">
    <property type="term" value="F:sulfur carrier activity"/>
    <property type="evidence" value="ECO:0007669"/>
    <property type="project" value="UniProtKB-UniRule"/>
</dbReference>
<feature type="active site" description="Cysteine persulfide intermediate" evidence="3">
    <location>
        <position position="111"/>
    </location>
</feature>
<accession>A0A969PTT4</accession>
<comment type="caution">
    <text evidence="4">The sequence shown here is derived from an EMBL/GenBank/DDBJ whole genome shotgun (WGS) entry which is preliminary data.</text>
</comment>
<evidence type="ECO:0000313" key="5">
    <source>
        <dbReference type="Proteomes" id="UP000752012"/>
    </source>
</evidence>
<evidence type="ECO:0000256" key="1">
    <source>
        <dbReference type="ARBA" id="ARBA00022490"/>
    </source>
</evidence>
<gene>
    <name evidence="3 4" type="primary">fdhD</name>
    <name evidence="4" type="ORF">HCN83_11715</name>
</gene>
<dbReference type="Proteomes" id="UP000752012">
    <property type="component" value="Unassembled WGS sequence"/>
</dbReference>
<evidence type="ECO:0000256" key="3">
    <source>
        <dbReference type="HAMAP-Rule" id="MF_00187"/>
    </source>
</evidence>
<dbReference type="Pfam" id="PF02634">
    <property type="entry name" value="FdhD-NarQ"/>
    <property type="match status" value="1"/>
</dbReference>
<dbReference type="Gene3D" id="3.40.140.10">
    <property type="entry name" value="Cytidine Deaminase, domain 2"/>
    <property type="match status" value="1"/>
</dbReference>
<dbReference type="SUPFAM" id="SSF53927">
    <property type="entry name" value="Cytidine deaminase-like"/>
    <property type="match status" value="1"/>
</dbReference>
<dbReference type="GO" id="GO:0006777">
    <property type="term" value="P:Mo-molybdopterin cofactor biosynthetic process"/>
    <property type="evidence" value="ECO:0007669"/>
    <property type="project" value="UniProtKB-UniRule"/>
</dbReference>
<evidence type="ECO:0000256" key="2">
    <source>
        <dbReference type="ARBA" id="ARBA00023150"/>
    </source>
</evidence>
<keyword evidence="1 3" id="KW-0963">Cytoplasm</keyword>
<dbReference type="AlphaFoldDB" id="A0A969PTT4"/>
<comment type="function">
    <text evidence="3">Required for formate dehydrogenase (FDH) activity. Acts as a sulfur carrier protein that transfers sulfur from IscS to the molybdenum cofactor prior to its insertion into FDH.</text>
</comment>
<evidence type="ECO:0000313" key="4">
    <source>
        <dbReference type="EMBL" id="NJP38251.1"/>
    </source>
</evidence>
<dbReference type="PANTHER" id="PTHR30592">
    <property type="entry name" value="FORMATE DEHYDROGENASE"/>
    <property type="match status" value="1"/>
</dbReference>
<dbReference type="RefSeq" id="WP_168007548.1">
    <property type="nucleotide sequence ID" value="NZ_JAATHJ010000018.1"/>
</dbReference>
<dbReference type="GO" id="GO:0016783">
    <property type="term" value="F:sulfurtransferase activity"/>
    <property type="evidence" value="ECO:0007669"/>
    <property type="project" value="InterPro"/>
</dbReference>
<name>A0A969PTT4_9BACI</name>
<comment type="subcellular location">
    <subcellularLocation>
        <location evidence="3">Cytoplasm</location>
    </subcellularLocation>
</comment>